<protein>
    <recommendedName>
        <fullName evidence="7">Poly [ADP-ribose] polymerase</fullName>
        <shortName evidence="7">PARP</shortName>
        <ecNumber evidence="7">2.4.2.-</ecNumber>
    </recommendedName>
</protein>
<evidence type="ECO:0000256" key="1">
    <source>
        <dbReference type="ARBA" id="ARBA00004123"/>
    </source>
</evidence>
<dbReference type="GO" id="GO:0003950">
    <property type="term" value="F:NAD+ poly-ADP-ribosyltransferase activity"/>
    <property type="evidence" value="ECO:0007669"/>
    <property type="project" value="UniProtKB-UniRule"/>
</dbReference>
<comment type="subcellular location">
    <subcellularLocation>
        <location evidence="1">Nucleus</location>
    </subcellularLocation>
</comment>
<evidence type="ECO:0000256" key="5">
    <source>
        <dbReference type="ARBA" id="ARBA00023242"/>
    </source>
</evidence>
<dbReference type="Pfam" id="PF23084">
    <property type="entry name" value="KH_PARP14_1"/>
    <property type="match status" value="1"/>
</dbReference>
<dbReference type="HOGENOM" id="CLU_003288_1_0_1"/>
<dbReference type="Bgee" id="ENSORLG00000017386">
    <property type="expression patterns" value="Expressed in intestine and 14 other cell types or tissues"/>
</dbReference>
<dbReference type="InterPro" id="IPR057045">
    <property type="entry name" value="PARP14_KH_3"/>
</dbReference>
<feature type="domain" description="Macro" evidence="9">
    <location>
        <begin position="726"/>
        <end position="913"/>
    </location>
</feature>
<keyword evidence="4 7" id="KW-0520">NAD</keyword>
<evidence type="ECO:0000259" key="8">
    <source>
        <dbReference type="PROSITE" id="PS51059"/>
    </source>
</evidence>
<dbReference type="GO" id="GO:0005634">
    <property type="term" value="C:nucleus"/>
    <property type="evidence" value="ECO:0007669"/>
    <property type="project" value="UniProtKB-SubCell"/>
</dbReference>
<dbReference type="Gene3D" id="3.90.228.10">
    <property type="match status" value="1"/>
</dbReference>
<dbReference type="Pfam" id="PF23253">
    <property type="entry name" value="KH_PARP14_6"/>
    <property type="match status" value="1"/>
</dbReference>
<evidence type="ECO:0000259" key="9">
    <source>
        <dbReference type="PROSITE" id="PS51154"/>
    </source>
</evidence>
<keyword evidence="3 7" id="KW-0808">Transferase</keyword>
<dbReference type="InterPro" id="IPR057047">
    <property type="entry name" value="PARP14_KH_5"/>
</dbReference>
<dbReference type="InterPro" id="IPR057049">
    <property type="entry name" value="PARP14_KH_8"/>
</dbReference>
<dbReference type="Gene3D" id="3.30.720.50">
    <property type="match status" value="1"/>
</dbReference>
<dbReference type="EC" id="2.4.2.-" evidence="7"/>
<dbReference type="Pfam" id="PF23245">
    <property type="entry name" value="RRM_PARP14_2"/>
    <property type="match status" value="1"/>
</dbReference>
<dbReference type="FunFam" id="3.90.228.10:FF:000008">
    <property type="entry name" value="Poly [ADP-ribose] polymerase"/>
    <property type="match status" value="1"/>
</dbReference>
<dbReference type="InterPro" id="IPR057050">
    <property type="entry name" value="RRM_PARP14_2"/>
</dbReference>
<dbReference type="CDD" id="cd01439">
    <property type="entry name" value="TCCD_inducible_PARP_like"/>
    <property type="match status" value="1"/>
</dbReference>
<dbReference type="PANTHER" id="PTHR14453">
    <property type="entry name" value="PARP/ZINC FINGER CCCH TYPE DOMAIN CONTAINING PROTEIN"/>
    <property type="match status" value="1"/>
</dbReference>
<dbReference type="Pfam" id="PF23222">
    <property type="entry name" value="RRM_PARP14_1"/>
    <property type="match status" value="1"/>
</dbReference>
<dbReference type="InterPro" id="IPR057048">
    <property type="entry name" value="PARP14_KH_6"/>
</dbReference>
<dbReference type="Pfam" id="PF23249">
    <property type="entry name" value="KH_PARP14_3"/>
    <property type="match status" value="1"/>
</dbReference>
<dbReference type="InterPro" id="IPR012317">
    <property type="entry name" value="Poly(ADP-ribose)pol_cat_dom"/>
</dbReference>
<feature type="domain" description="Macro" evidence="9">
    <location>
        <begin position="931"/>
        <end position="1150"/>
    </location>
</feature>
<dbReference type="InterPro" id="IPR057044">
    <property type="entry name" value="PARP14_KH_1"/>
</dbReference>
<dbReference type="Pfam" id="PF00644">
    <property type="entry name" value="PARP"/>
    <property type="match status" value="1"/>
</dbReference>
<sequence>MADGPPVVVEGDWDPSQQKSVKLKLQVYFQSKKKSGGGDCRVDDFKTWGFCAVLFAVREQVLLRQDHQILLGEKMVKLKLTSEASHLEKVRSRRSKPTIILTFMPTHRVWFFNDLSRDLLMMLVENISGENENDFSLEILWESHVAVVTFSKKFMSVCEKHPKLHKHGLTARPLETAKSVRVESLPPTVSQAEPLLTRSSPSSCLFAVVRSICRTVNHMLRSIPVNLYSYYESLGSALYGKDRPPWKMPKPLTESVHPVIWKFLHMKNLLKSISDQMSPHFCSVKIDDPEAQLSPLQSFLWQKGLTATDVDNWTQNAQQAFHRLMSEYSAFECVMSTKAWKVAEMDISSVTKEVAAVDFDTSREVLSVAGRADDMQKIRAPVENIVLKAMSLIERQEKGITEDMQLSPAWFFILKQEGLQKAAMDISPELLLSYNEGTEKLTMKGFLEEVLKMKSWILEKNWKMPKKTVFIQPALLEYLKTMNPMDMSKHLFTSHGISAVYCIDTKGIVLMGTSDKVLADAEEKIKAELLVQSLHVKDKEVLKLKTWEDLNKNLLDGFNSSSKKTVTIQLDQERQLRVTVAGFMNPVKEVSSALRKFIEDNSRVNEDIRVRSCAAVGFMEKKKRRSWLSIAKENNVFVKFDSERSRMTFSGAHINVQKTKTAILELVNALCTDTLTVDKPGAKKFFQSQGGMFLSTIMTELNCVVLLQSEIPEEEEEESFGEENSLCYCRVQTNSGLQLSVSRGDICSFSVDAVVNAANEDLQHFGGLALALLKAAGPQLQKLSDDYVAKNGKVRPGDAVATDACNLSCKYVIHAVGPRFSDYDKKNSVSRLKSAVKESLREAERVNCSSIALPAISSGVFGFPVQLCADTIAQAVREFCDSPQDPRTLTEIHLVDNKEDTIKVMATAVSKEFSDLGPVMTIPQQRINKAPNGLKHCPHTASWVLVNLLELTPHSGLASQTDVIINSVARDLDLTQGVVSKAILEAAGPELQRAVLSESGLSSGRVVVTDGFNLRCQKVFHVACPAWDGGRGNTMKELVSIIQSCLEEAEKSRMASISFPALGTGNLGFPKGSVAKVLLKEIHQFSSRSRPRFLREAVLVVHPSDRENVDVSSGFKDSGLFSESHACSHVLFVVSSPSLGVYHMQLGQLTLEVSSGDITKESCDVIVNSTNPTFNLYAGVSKAILDCAGGEVQRECDQIVQSSPHKRIVMTNAGQLPCTKIIHVPGHNDPANIKGTVFDVLKYCEDKRLSSIAFPALGTGQGGANPSAVADAMVDAVVDFVRKKTPQFVQSVKILIFQMQMIRDFHNSMMKRQGEEVQEKSLYGKFKGEPNRKACRPLLSDQQTSESFVRFVNPLITDLIMHEQAKKTISDPYINQLSSADVQELNDLQRKLTVSLRLERGDNEEESRIHLEGLTRDVFSAESSIRSAGIERNEALRSKAILVSGLVEWQYQDQWGNMVPFDILTNLKLEEALEKKQQVKITINNIDFDADPDQRKALFVISEDALPSHWDPMNTGTVALFSLAARTQEYKSVEKNLTNAGHDGSELCLQIERVQNITLWKSYEFLKKQMEQKNNHKNNERVLFHGTSANSIDLINNKGFNRSYAGLHAAAFGKGSYFAVNPAYSAQGYAQPDNQGHKRMYQARVLVGDFTQGSSGLIVPPSKSGQSADLYDSVTDNKNPPSMFVVFNDIQAYPEYLITFT</sequence>
<dbReference type="CDD" id="cd02903">
    <property type="entry name" value="Macro_BAL-like"/>
    <property type="match status" value="1"/>
</dbReference>
<dbReference type="InterPro" id="IPR002589">
    <property type="entry name" value="Macro_dom"/>
</dbReference>
<keyword evidence="2 7" id="KW-0328">Glycosyltransferase</keyword>
<dbReference type="SUPFAM" id="SSF56399">
    <property type="entry name" value="ADP-ribosylation"/>
    <property type="match status" value="1"/>
</dbReference>
<evidence type="ECO:0000256" key="3">
    <source>
        <dbReference type="ARBA" id="ARBA00022679"/>
    </source>
</evidence>
<keyword evidence="5" id="KW-0539">Nucleus</keyword>
<dbReference type="InterPro" id="IPR057043">
    <property type="entry name" value="PARP14_KH_2"/>
</dbReference>
<accession>H2MSK5</accession>
<dbReference type="SUPFAM" id="SSF52949">
    <property type="entry name" value="Macro domain-like"/>
    <property type="match status" value="3"/>
</dbReference>
<dbReference type="Pfam" id="PF23252">
    <property type="entry name" value="KH_PARP14_5"/>
    <property type="match status" value="1"/>
</dbReference>
<reference evidence="10" key="3">
    <citation type="submission" date="2025-09" db="UniProtKB">
        <authorList>
            <consortium name="Ensembl"/>
        </authorList>
    </citation>
    <scope>IDENTIFICATION</scope>
    <source>
        <strain evidence="10">Hd-rR</strain>
    </source>
</reference>
<dbReference type="SUPFAM" id="SSF117839">
    <property type="entry name" value="WWE domain"/>
    <property type="match status" value="1"/>
</dbReference>
<dbReference type="Proteomes" id="UP000001038">
    <property type="component" value="Chromosome 9"/>
</dbReference>
<dbReference type="InterPro" id="IPR057051">
    <property type="entry name" value="PARP14_RPM_1"/>
</dbReference>
<evidence type="ECO:0000256" key="6">
    <source>
        <dbReference type="ARBA" id="ARBA00024347"/>
    </source>
</evidence>
<feature type="domain" description="Macro" evidence="9">
    <location>
        <begin position="1151"/>
        <end position="1313"/>
    </location>
</feature>
<dbReference type="InterPro" id="IPR052056">
    <property type="entry name" value="Mono-ARTD/PARP"/>
</dbReference>
<dbReference type="InterPro" id="IPR037197">
    <property type="entry name" value="WWE_dom_sf"/>
</dbReference>
<reference evidence="10 11" key="1">
    <citation type="journal article" date="2007" name="Nature">
        <title>The medaka draft genome and insights into vertebrate genome evolution.</title>
        <authorList>
            <person name="Kasahara M."/>
            <person name="Naruse K."/>
            <person name="Sasaki S."/>
            <person name="Nakatani Y."/>
            <person name="Qu W."/>
            <person name="Ahsan B."/>
            <person name="Yamada T."/>
            <person name="Nagayasu Y."/>
            <person name="Doi K."/>
            <person name="Kasai Y."/>
            <person name="Jindo T."/>
            <person name="Kobayashi D."/>
            <person name="Shimada A."/>
            <person name="Toyoda A."/>
            <person name="Kuroki Y."/>
            <person name="Fujiyama A."/>
            <person name="Sasaki T."/>
            <person name="Shimizu A."/>
            <person name="Asakawa S."/>
            <person name="Shimizu N."/>
            <person name="Hashimoto S."/>
            <person name="Yang J."/>
            <person name="Lee Y."/>
            <person name="Matsushima K."/>
            <person name="Sugano S."/>
            <person name="Sakaizumi M."/>
            <person name="Narita T."/>
            <person name="Ohishi K."/>
            <person name="Haga S."/>
            <person name="Ohta F."/>
            <person name="Nomoto H."/>
            <person name="Nogata K."/>
            <person name="Morishita T."/>
            <person name="Endo T."/>
            <person name="Shin-I T."/>
            <person name="Takeda H."/>
            <person name="Morishita S."/>
            <person name="Kohara Y."/>
        </authorList>
    </citation>
    <scope>NUCLEOTIDE SEQUENCE [LARGE SCALE GENOMIC DNA]</scope>
    <source>
        <strain evidence="10 11">Hd-rR</strain>
    </source>
</reference>
<evidence type="ECO:0000313" key="11">
    <source>
        <dbReference type="Proteomes" id="UP000001038"/>
    </source>
</evidence>
<keyword evidence="11" id="KW-1185">Reference proteome</keyword>
<organism evidence="10 11">
    <name type="scientific">Oryzias latipes</name>
    <name type="common">Japanese rice fish</name>
    <name type="synonym">Japanese killifish</name>
    <dbReference type="NCBI Taxonomy" id="8090"/>
    <lineage>
        <taxon>Eukaryota</taxon>
        <taxon>Metazoa</taxon>
        <taxon>Chordata</taxon>
        <taxon>Craniata</taxon>
        <taxon>Vertebrata</taxon>
        <taxon>Euteleostomi</taxon>
        <taxon>Actinopterygii</taxon>
        <taxon>Neopterygii</taxon>
        <taxon>Teleostei</taxon>
        <taxon>Neoteleostei</taxon>
        <taxon>Acanthomorphata</taxon>
        <taxon>Ovalentaria</taxon>
        <taxon>Atherinomorphae</taxon>
        <taxon>Beloniformes</taxon>
        <taxon>Adrianichthyidae</taxon>
        <taxon>Oryziinae</taxon>
        <taxon>Oryzias</taxon>
    </lineage>
</organism>
<name>H2MSK5_ORYLA</name>
<dbReference type="PANTHER" id="PTHR14453:SF106">
    <property type="entry name" value="POLY [ADP-RIBOSE] POLYMERASE"/>
    <property type="match status" value="1"/>
</dbReference>
<feature type="domain" description="PARP catalytic" evidence="8">
    <location>
        <begin position="1506"/>
        <end position="1701"/>
    </location>
</feature>
<proteinExistence type="inferred from homology"/>
<dbReference type="Pfam" id="PF01661">
    <property type="entry name" value="Macro"/>
    <property type="match status" value="3"/>
</dbReference>
<dbReference type="InterPro" id="IPR043472">
    <property type="entry name" value="Macro_dom-like"/>
</dbReference>
<dbReference type="Pfam" id="PF23248">
    <property type="entry name" value="KH_PARP14_2"/>
    <property type="match status" value="1"/>
</dbReference>
<reference evidence="10" key="2">
    <citation type="submission" date="2025-08" db="UniProtKB">
        <authorList>
            <consortium name="Ensembl"/>
        </authorList>
    </citation>
    <scope>IDENTIFICATION</scope>
    <source>
        <strain evidence="10">Hd-rR</strain>
    </source>
</reference>
<dbReference type="Pfam" id="PF23254">
    <property type="entry name" value="KH_PARP14_8"/>
    <property type="match status" value="1"/>
</dbReference>
<evidence type="ECO:0000313" key="10">
    <source>
        <dbReference type="Ensembl" id="ENSORLP00000021744.2"/>
    </source>
</evidence>
<comment type="similarity">
    <text evidence="6">Belongs to the ARTD/PARP family.</text>
</comment>
<dbReference type="InterPro" id="IPR057046">
    <property type="entry name" value="PARP14_KH_4"/>
</dbReference>
<dbReference type="SMART" id="SM00506">
    <property type="entry name" value="A1pp"/>
    <property type="match status" value="3"/>
</dbReference>
<dbReference type="Pfam" id="PF23251">
    <property type="entry name" value="KH_PARP14_4"/>
    <property type="match status" value="1"/>
</dbReference>
<dbReference type="eggNOG" id="KOG2633">
    <property type="taxonomic scope" value="Eukaryota"/>
</dbReference>
<dbReference type="PROSITE" id="PS51059">
    <property type="entry name" value="PARP_CATALYTIC"/>
    <property type="match status" value="1"/>
</dbReference>
<evidence type="ECO:0000256" key="7">
    <source>
        <dbReference type="RuleBase" id="RU362114"/>
    </source>
</evidence>
<dbReference type="Gene3D" id="3.40.220.10">
    <property type="entry name" value="Leucine Aminopeptidase, subunit E, domain 1"/>
    <property type="match status" value="3"/>
</dbReference>
<dbReference type="InterPro" id="IPR054596">
    <property type="entry name" value="PARP14_WWE"/>
</dbReference>
<dbReference type="Ensembl" id="ENSORLT00000021745.2">
    <property type="protein sequence ID" value="ENSORLP00000021744.2"/>
    <property type="gene ID" value="ENSORLG00000017386.2"/>
</dbReference>
<dbReference type="GeneTree" id="ENSGT00940000165390"/>
<dbReference type="CDD" id="cd02907">
    <property type="entry name" value="Macro_Af1521_BAL-like"/>
    <property type="match status" value="1"/>
</dbReference>
<dbReference type="Pfam" id="PF22005">
    <property type="entry name" value="WWE_1"/>
    <property type="match status" value="1"/>
</dbReference>
<dbReference type="PROSITE" id="PS51154">
    <property type="entry name" value="MACRO"/>
    <property type="match status" value="3"/>
</dbReference>
<gene>
    <name evidence="10" type="primary">LOC101170439</name>
</gene>
<evidence type="ECO:0000256" key="2">
    <source>
        <dbReference type="ARBA" id="ARBA00022676"/>
    </source>
</evidence>
<evidence type="ECO:0000256" key="4">
    <source>
        <dbReference type="ARBA" id="ARBA00023027"/>
    </source>
</evidence>